<protein>
    <submittedName>
        <fullName evidence="5">Gamma interferon inducible lysosomal thiol reductase</fullName>
    </submittedName>
</protein>
<dbReference type="InterPro" id="IPR004911">
    <property type="entry name" value="Interferon-induced_GILT"/>
</dbReference>
<dbReference type="WBParaSite" id="L893_g28590.t3">
    <property type="protein sequence ID" value="L893_g28590.t3"/>
    <property type="gene ID" value="L893_g28590"/>
</dbReference>
<keyword evidence="3" id="KW-0812">Transmembrane</keyword>
<keyword evidence="3" id="KW-1133">Transmembrane helix</keyword>
<accession>A0A1I7ZPC8</accession>
<evidence type="ECO:0000256" key="2">
    <source>
        <dbReference type="ARBA" id="ARBA00023180"/>
    </source>
</evidence>
<proteinExistence type="inferred from homology"/>
<organism evidence="4 5">
    <name type="scientific">Steinernema glaseri</name>
    <dbReference type="NCBI Taxonomy" id="37863"/>
    <lineage>
        <taxon>Eukaryota</taxon>
        <taxon>Metazoa</taxon>
        <taxon>Ecdysozoa</taxon>
        <taxon>Nematoda</taxon>
        <taxon>Chromadorea</taxon>
        <taxon>Rhabditida</taxon>
        <taxon>Tylenchina</taxon>
        <taxon>Panagrolaimomorpha</taxon>
        <taxon>Strongyloidoidea</taxon>
        <taxon>Steinernematidae</taxon>
        <taxon>Steinernema</taxon>
    </lineage>
</organism>
<keyword evidence="3" id="KW-0472">Membrane</keyword>
<dbReference type="Proteomes" id="UP000095287">
    <property type="component" value="Unplaced"/>
</dbReference>
<sequence>MNNRFHFQGALKRLPANRLLYSLTEMGRLSSEKEPLFILRRAAGRHTMRQYLYGALTLLVLYLMIRWVTNPQARRPFVDPQRRPAMSYILRPSFFVTYCMITLTFGLTEQQNVIDTNVNTGNNVNLAVYMESQCPDTTRFIHKQLTPTWKLLSSTQRIDLTVVPFGKARCEPDGDDFKCQCQHGENECLLNQLMNCVIDQFGFPDKYIPVIDCIQGKPNLQIALKHCVDSNSLLSSDRMRTCAEGERGRRLLALAGQQTASLHPSLTFVPWITIDGKRVNDALYDLRENLCKRLDPMPEECNVTA</sequence>
<evidence type="ECO:0000313" key="5">
    <source>
        <dbReference type="WBParaSite" id="L893_g28590.t3"/>
    </source>
</evidence>
<evidence type="ECO:0000313" key="4">
    <source>
        <dbReference type="Proteomes" id="UP000095287"/>
    </source>
</evidence>
<dbReference type="PANTHER" id="PTHR13234:SF70">
    <property type="entry name" value="GILT-LIKE PROTEIN C02D5.2"/>
    <property type="match status" value="1"/>
</dbReference>
<feature type="transmembrane region" description="Helical" evidence="3">
    <location>
        <begin position="51"/>
        <end position="68"/>
    </location>
</feature>
<dbReference type="GO" id="GO:0016671">
    <property type="term" value="F:oxidoreductase activity, acting on a sulfur group of donors, disulfide as acceptor"/>
    <property type="evidence" value="ECO:0007669"/>
    <property type="project" value="InterPro"/>
</dbReference>
<feature type="transmembrane region" description="Helical" evidence="3">
    <location>
        <begin position="88"/>
        <end position="107"/>
    </location>
</feature>
<evidence type="ECO:0000256" key="1">
    <source>
        <dbReference type="ARBA" id="ARBA00005679"/>
    </source>
</evidence>
<dbReference type="AlphaFoldDB" id="A0A1I7ZPC8"/>
<reference evidence="5" key="1">
    <citation type="submission" date="2016-11" db="UniProtKB">
        <authorList>
            <consortium name="WormBaseParasite"/>
        </authorList>
    </citation>
    <scope>IDENTIFICATION</scope>
</reference>
<keyword evidence="4" id="KW-1185">Reference proteome</keyword>
<name>A0A1I7ZPC8_9BILA</name>
<keyword evidence="2" id="KW-0325">Glycoprotein</keyword>
<dbReference type="Pfam" id="PF03227">
    <property type="entry name" value="GILT"/>
    <property type="match status" value="1"/>
</dbReference>
<comment type="similarity">
    <text evidence="1">Belongs to the GILT family.</text>
</comment>
<dbReference type="PANTHER" id="PTHR13234">
    <property type="entry name" value="GAMMA-INTERFERON INDUCIBLE LYSOSOMAL THIOL REDUCTASE GILT"/>
    <property type="match status" value="1"/>
</dbReference>
<evidence type="ECO:0000256" key="3">
    <source>
        <dbReference type="SAM" id="Phobius"/>
    </source>
</evidence>